<evidence type="ECO:0000259" key="4">
    <source>
        <dbReference type="Pfam" id="PF00107"/>
    </source>
</evidence>
<name>A0ABV9DVV3_9ACTN</name>
<feature type="domain" description="Alcohol dehydrogenase-like N-terminal" evidence="5">
    <location>
        <begin position="85"/>
        <end position="173"/>
    </location>
</feature>
<evidence type="ECO:0000313" key="7">
    <source>
        <dbReference type="Proteomes" id="UP001595923"/>
    </source>
</evidence>
<comment type="caution">
    <text evidence="6">The sequence shown here is derived from an EMBL/GenBank/DDBJ whole genome shotgun (WGS) entry which is preliminary data.</text>
</comment>
<gene>
    <name evidence="6" type="ORF">ACFO4E_10410</name>
</gene>
<dbReference type="RefSeq" id="WP_378573328.1">
    <property type="nucleotide sequence ID" value="NZ_JBHSFQ010000007.1"/>
</dbReference>
<dbReference type="PANTHER" id="PTHR42813:SF7">
    <property type="entry name" value="ALCOHOL DEHYDROGENASE (ZN-DEPENDENT)-RELATED"/>
    <property type="match status" value="1"/>
</dbReference>
<evidence type="ECO:0000313" key="6">
    <source>
        <dbReference type="EMBL" id="MFC4562266.1"/>
    </source>
</evidence>
<sequence length="392" mass="40800">MSHHPVSAPAGPGTVRELLFRRSGVLEWGERAAPALQDPGDAIVRPFIAGRCDGDTLPLHRPVSRAMQAGMALGAVDPVVGSICGKVPFRGPFAIGHECVAEVLHVGEDVRGVRPGDRVVVPWSVSCGTCERCRRGLTSKCTTTARSTLAAFGFGPASGAWGGMVTDTFRVPFADHMLVGVPDGVPSLRVAAASDNLADAWRTVAGPLAERPGGTVLVLGGGAKSIGLYAAGLAAALGAAEVDYLDDNPRRREIAESFGARARPLTAPGTRPRSGGYDIAVEATSRTFGLARAVRALAPGGVCTAVGYYVAPATRVPLMRMYATDATLRLGVSHPRAVLPELLDFVARTGFPAERAITLTADWEQAPTAYAARSTKVVLRRAPLAAVEPGGD</sequence>
<protein>
    <submittedName>
        <fullName evidence="6">Alcohol dehydrogenase catalytic domain-containing protein</fullName>
    </submittedName>
</protein>
<dbReference type="SUPFAM" id="SSF50129">
    <property type="entry name" value="GroES-like"/>
    <property type="match status" value="1"/>
</dbReference>
<dbReference type="InterPro" id="IPR013149">
    <property type="entry name" value="ADH-like_C"/>
</dbReference>
<dbReference type="Pfam" id="PF08240">
    <property type="entry name" value="ADH_N"/>
    <property type="match status" value="1"/>
</dbReference>
<dbReference type="Proteomes" id="UP001595923">
    <property type="component" value="Unassembled WGS sequence"/>
</dbReference>
<dbReference type="Gene3D" id="3.40.50.720">
    <property type="entry name" value="NAD(P)-binding Rossmann-like Domain"/>
    <property type="match status" value="1"/>
</dbReference>
<feature type="domain" description="Alcohol dehydrogenase-like C-terminal" evidence="4">
    <location>
        <begin position="226"/>
        <end position="347"/>
    </location>
</feature>
<keyword evidence="2" id="KW-0479">Metal-binding</keyword>
<evidence type="ECO:0000256" key="3">
    <source>
        <dbReference type="ARBA" id="ARBA00022833"/>
    </source>
</evidence>
<comment type="cofactor">
    <cofactor evidence="1">
        <name>Zn(2+)</name>
        <dbReference type="ChEBI" id="CHEBI:29105"/>
    </cofactor>
</comment>
<dbReference type="Gene3D" id="3.90.180.10">
    <property type="entry name" value="Medium-chain alcohol dehydrogenases, catalytic domain"/>
    <property type="match status" value="1"/>
</dbReference>
<dbReference type="InterPro" id="IPR036291">
    <property type="entry name" value="NAD(P)-bd_dom_sf"/>
</dbReference>
<dbReference type="Pfam" id="PF00107">
    <property type="entry name" value="ADH_zinc_N"/>
    <property type="match status" value="1"/>
</dbReference>
<dbReference type="InterPro" id="IPR011032">
    <property type="entry name" value="GroES-like_sf"/>
</dbReference>
<dbReference type="SUPFAM" id="SSF51735">
    <property type="entry name" value="NAD(P)-binding Rossmann-fold domains"/>
    <property type="match status" value="1"/>
</dbReference>
<keyword evidence="7" id="KW-1185">Reference proteome</keyword>
<dbReference type="EMBL" id="JBHSFQ010000007">
    <property type="protein sequence ID" value="MFC4562266.1"/>
    <property type="molecule type" value="Genomic_DNA"/>
</dbReference>
<organism evidence="6 7">
    <name type="scientific">Nocardiopsis mangrovi</name>
    <dbReference type="NCBI Taxonomy" id="1179818"/>
    <lineage>
        <taxon>Bacteria</taxon>
        <taxon>Bacillati</taxon>
        <taxon>Actinomycetota</taxon>
        <taxon>Actinomycetes</taxon>
        <taxon>Streptosporangiales</taxon>
        <taxon>Nocardiopsidaceae</taxon>
        <taxon>Nocardiopsis</taxon>
    </lineage>
</organism>
<evidence type="ECO:0000256" key="1">
    <source>
        <dbReference type="ARBA" id="ARBA00001947"/>
    </source>
</evidence>
<dbReference type="InterPro" id="IPR013154">
    <property type="entry name" value="ADH-like_N"/>
</dbReference>
<dbReference type="PANTHER" id="PTHR42813">
    <property type="entry name" value="ZINC-TYPE ALCOHOL DEHYDROGENASE-LIKE"/>
    <property type="match status" value="1"/>
</dbReference>
<evidence type="ECO:0000259" key="5">
    <source>
        <dbReference type="Pfam" id="PF08240"/>
    </source>
</evidence>
<keyword evidence="3" id="KW-0862">Zinc</keyword>
<proteinExistence type="predicted"/>
<evidence type="ECO:0000256" key="2">
    <source>
        <dbReference type="ARBA" id="ARBA00022723"/>
    </source>
</evidence>
<reference evidence="7" key="1">
    <citation type="journal article" date="2019" name="Int. J. Syst. Evol. Microbiol.">
        <title>The Global Catalogue of Microorganisms (GCM) 10K type strain sequencing project: providing services to taxonomists for standard genome sequencing and annotation.</title>
        <authorList>
            <consortium name="The Broad Institute Genomics Platform"/>
            <consortium name="The Broad Institute Genome Sequencing Center for Infectious Disease"/>
            <person name="Wu L."/>
            <person name="Ma J."/>
        </authorList>
    </citation>
    <scope>NUCLEOTIDE SEQUENCE [LARGE SCALE GENOMIC DNA]</scope>
    <source>
        <strain evidence="7">XZYJ18</strain>
    </source>
</reference>
<accession>A0ABV9DVV3</accession>